<keyword evidence="4" id="KW-1185">Reference proteome</keyword>
<evidence type="ECO:0000259" key="1">
    <source>
        <dbReference type="Pfam" id="PF14231"/>
    </source>
</evidence>
<comment type="caution">
    <text evidence="3">The sequence shown here is derived from an EMBL/GenBank/DDBJ whole genome shotgun (WGS) entry which is preliminary data.</text>
</comment>
<evidence type="ECO:0000259" key="2">
    <source>
        <dbReference type="Pfam" id="PF14232"/>
    </source>
</evidence>
<organism evidence="3 4">
    <name type="scientific">Penicillium cataractarum</name>
    <dbReference type="NCBI Taxonomy" id="2100454"/>
    <lineage>
        <taxon>Eukaryota</taxon>
        <taxon>Fungi</taxon>
        <taxon>Dikarya</taxon>
        <taxon>Ascomycota</taxon>
        <taxon>Pezizomycotina</taxon>
        <taxon>Eurotiomycetes</taxon>
        <taxon>Eurotiomycetidae</taxon>
        <taxon>Eurotiales</taxon>
        <taxon>Aspergillaceae</taxon>
        <taxon>Penicillium</taxon>
    </lineage>
</organism>
<dbReference type="InterPro" id="IPR025568">
    <property type="entry name" value="DUF4334"/>
</dbReference>
<dbReference type="RefSeq" id="XP_056555126.1">
    <property type="nucleotide sequence ID" value="XM_056699713.1"/>
</dbReference>
<reference evidence="3" key="2">
    <citation type="journal article" date="2023" name="IMA Fungus">
        <title>Comparative genomic study of the Penicillium genus elucidates a diverse pangenome and 15 lateral gene transfer events.</title>
        <authorList>
            <person name="Petersen C."/>
            <person name="Sorensen T."/>
            <person name="Nielsen M.R."/>
            <person name="Sondergaard T.E."/>
            <person name="Sorensen J.L."/>
            <person name="Fitzpatrick D.A."/>
            <person name="Frisvad J.C."/>
            <person name="Nielsen K.L."/>
        </authorList>
    </citation>
    <scope>NUCLEOTIDE SEQUENCE</scope>
    <source>
        <strain evidence="3">IBT 29864</strain>
    </source>
</reference>
<feature type="domain" description="DUF4334" evidence="2">
    <location>
        <begin position="83"/>
        <end position="140"/>
    </location>
</feature>
<dbReference type="InterPro" id="IPR025951">
    <property type="entry name" value="GXWXG_dom"/>
</dbReference>
<dbReference type="Pfam" id="PF14231">
    <property type="entry name" value="GXWXG"/>
    <property type="match status" value="1"/>
</dbReference>
<name>A0A9W9V6M6_9EURO</name>
<sequence>MSLTTSPGILSPSDIDSVFYDLRPIQPEQLVGKWDGIVLPTRHPFEKELEKFDWFGQTFVSTEDVAPIVVSRNGRPVEYQNWGRTSLHEVKYQGAVSTALIYDDHPVMLYYRAVRPNIVAGIMESKKFDRSGRFYFYLKRK</sequence>
<protein>
    <recommendedName>
        <fullName evidence="5">DUF4334 domain-containing protein</fullName>
    </recommendedName>
</protein>
<evidence type="ECO:0008006" key="5">
    <source>
        <dbReference type="Google" id="ProtNLM"/>
    </source>
</evidence>
<dbReference type="Gene3D" id="2.40.128.580">
    <property type="entry name" value="GXWXG domain"/>
    <property type="match status" value="1"/>
</dbReference>
<dbReference type="Pfam" id="PF14232">
    <property type="entry name" value="DUF4334"/>
    <property type="match status" value="1"/>
</dbReference>
<dbReference type="Proteomes" id="UP001147782">
    <property type="component" value="Unassembled WGS sequence"/>
</dbReference>
<dbReference type="GeneID" id="81438892"/>
<dbReference type="OrthoDB" id="2213372at2759"/>
<proteinExistence type="predicted"/>
<dbReference type="EMBL" id="JAPZBS010000005">
    <property type="protein sequence ID" value="KAJ5370692.1"/>
    <property type="molecule type" value="Genomic_DNA"/>
</dbReference>
<reference evidence="3" key="1">
    <citation type="submission" date="2022-11" db="EMBL/GenBank/DDBJ databases">
        <authorList>
            <person name="Petersen C."/>
        </authorList>
    </citation>
    <scope>NUCLEOTIDE SEQUENCE</scope>
    <source>
        <strain evidence="3">IBT 29864</strain>
    </source>
</reference>
<feature type="domain" description="GXWXG" evidence="1">
    <location>
        <begin position="18"/>
        <end position="72"/>
    </location>
</feature>
<dbReference type="AlphaFoldDB" id="A0A9W9V6M6"/>
<accession>A0A9W9V6M6</accession>
<gene>
    <name evidence="3" type="ORF">N7496_006784</name>
</gene>
<evidence type="ECO:0000313" key="3">
    <source>
        <dbReference type="EMBL" id="KAJ5370692.1"/>
    </source>
</evidence>
<evidence type="ECO:0000313" key="4">
    <source>
        <dbReference type="Proteomes" id="UP001147782"/>
    </source>
</evidence>